<dbReference type="CDD" id="cd00118">
    <property type="entry name" value="LysM"/>
    <property type="match status" value="2"/>
</dbReference>
<feature type="domain" description="LysM" evidence="2">
    <location>
        <begin position="102"/>
        <end position="146"/>
    </location>
</feature>
<gene>
    <name evidence="3" type="ORF">Tbon_07500</name>
</gene>
<proteinExistence type="predicted"/>
<keyword evidence="1" id="KW-0732">Signal</keyword>
<accession>A0ABX6C207</accession>
<dbReference type="Pfam" id="PF01464">
    <property type="entry name" value="SLT"/>
    <property type="match status" value="1"/>
</dbReference>
<dbReference type="Proteomes" id="UP000326331">
    <property type="component" value="Chromosome"/>
</dbReference>
<evidence type="ECO:0000313" key="3">
    <source>
        <dbReference type="EMBL" id="QFG03146.1"/>
    </source>
</evidence>
<name>A0ABX6C207_9CHLR</name>
<dbReference type="Pfam" id="PF01476">
    <property type="entry name" value="LysM"/>
    <property type="match status" value="2"/>
</dbReference>
<dbReference type="EMBL" id="CP042829">
    <property type="protein sequence ID" value="QFG03146.1"/>
    <property type="molecule type" value="Genomic_DNA"/>
</dbReference>
<dbReference type="CDD" id="cd00254">
    <property type="entry name" value="LT-like"/>
    <property type="match status" value="1"/>
</dbReference>
<dbReference type="SUPFAM" id="SSF54106">
    <property type="entry name" value="LysM domain"/>
    <property type="match status" value="2"/>
</dbReference>
<dbReference type="Gene3D" id="3.10.350.10">
    <property type="entry name" value="LysM domain"/>
    <property type="match status" value="2"/>
</dbReference>
<dbReference type="Gene3D" id="1.10.530.10">
    <property type="match status" value="1"/>
</dbReference>
<dbReference type="PANTHER" id="PTHR33734">
    <property type="entry name" value="LYSM DOMAIN-CONTAINING GPI-ANCHORED PROTEIN 2"/>
    <property type="match status" value="1"/>
</dbReference>
<evidence type="ECO:0000259" key="2">
    <source>
        <dbReference type="PROSITE" id="PS51782"/>
    </source>
</evidence>
<dbReference type="InterPro" id="IPR023346">
    <property type="entry name" value="Lysozyme-like_dom_sf"/>
</dbReference>
<dbReference type="InterPro" id="IPR018392">
    <property type="entry name" value="LysM"/>
</dbReference>
<dbReference type="InterPro" id="IPR036779">
    <property type="entry name" value="LysM_dom_sf"/>
</dbReference>
<dbReference type="InterPro" id="IPR008258">
    <property type="entry name" value="Transglycosylase_SLT_dom_1"/>
</dbReference>
<dbReference type="SUPFAM" id="SSF53955">
    <property type="entry name" value="Lysozyme-like"/>
    <property type="match status" value="1"/>
</dbReference>
<dbReference type="SMART" id="SM00257">
    <property type="entry name" value="LysM"/>
    <property type="match status" value="2"/>
</dbReference>
<feature type="domain" description="LysM" evidence="2">
    <location>
        <begin position="38"/>
        <end position="82"/>
    </location>
</feature>
<dbReference type="PANTHER" id="PTHR33734:SF22">
    <property type="entry name" value="MEMBRANE-BOUND LYTIC MUREIN TRANSGLYCOSYLASE D"/>
    <property type="match status" value="1"/>
</dbReference>
<sequence>MLPHTPPAAANRAPFLRRILLAMLAAAAAAPLAVASARTHEVQPGETLSAIALRYGVDVDALAAANGIANPDLIFAGQLLTIAESSPAVPPPGGAVAPPAARSYVVEPGDTLSSIALAHGTTVHAVAEANGIDDHDRIFAGQLLVIPAPTRAPADPAVSRPAIEALLRAAAAEYGIPPSVLLGLAWLESGWNQAMVSPAGAVGIMQLMPATAEWGLEYLAPGAVNWRTEPADNIRLGAAVFAHMLWQAGGDLKIALAFYYQGWWSIEQFGIFDETLQYVANVLAIASGFDD</sequence>
<feature type="chain" id="PRO_5046169313" evidence="1">
    <location>
        <begin position="36"/>
        <end position="291"/>
    </location>
</feature>
<evidence type="ECO:0000256" key="1">
    <source>
        <dbReference type="SAM" id="SignalP"/>
    </source>
</evidence>
<evidence type="ECO:0000313" key="4">
    <source>
        <dbReference type="Proteomes" id="UP000326331"/>
    </source>
</evidence>
<dbReference type="PROSITE" id="PS51782">
    <property type="entry name" value="LYSM"/>
    <property type="match status" value="2"/>
</dbReference>
<feature type="signal peptide" evidence="1">
    <location>
        <begin position="1"/>
        <end position="35"/>
    </location>
</feature>
<keyword evidence="4" id="KW-1185">Reference proteome</keyword>
<organism evidence="3 4">
    <name type="scientific">Tepidiforma bonchosmolovskayae</name>
    <dbReference type="NCBI Taxonomy" id="2601677"/>
    <lineage>
        <taxon>Bacteria</taxon>
        <taxon>Bacillati</taxon>
        <taxon>Chloroflexota</taxon>
        <taxon>Tepidiformia</taxon>
        <taxon>Tepidiformales</taxon>
        <taxon>Tepidiformaceae</taxon>
        <taxon>Tepidiforma</taxon>
    </lineage>
</organism>
<dbReference type="RefSeq" id="WP_158067061.1">
    <property type="nucleotide sequence ID" value="NZ_CP042829.1"/>
</dbReference>
<reference evidence="3 4" key="1">
    <citation type="submission" date="2019-10" db="EMBL/GenBank/DDBJ databases">
        <title>Thermopilla bonchosmolovskayae gen. nov., sp. nov., a moderately thermophilic Chloroflexi bacterium from a Chukotka hot spring (Arctic, Russia), representing a novel classis Thermopillaia, which include previously uncultivated lineage OLB14.</title>
        <authorList>
            <person name="Kochetkova T.V."/>
            <person name="Zayulina K.S."/>
            <person name="Zhigarkov V.S."/>
            <person name="Minaev N.V."/>
            <person name="Novikov A."/>
            <person name="Toshchakov S.V."/>
            <person name="Elcheninov A.G."/>
            <person name="Kublanov I.V."/>
        </authorList>
    </citation>
    <scope>NUCLEOTIDE SEQUENCE [LARGE SCALE GENOMIC DNA]</scope>
    <source>
        <strain evidence="3 4">3753O</strain>
    </source>
</reference>
<protein>
    <submittedName>
        <fullName evidence="3">LysM peptidoglycan-binding domain-containing protein</fullName>
    </submittedName>
</protein>